<feature type="region of interest" description="Disordered" evidence="2">
    <location>
        <begin position="95"/>
        <end position="153"/>
    </location>
</feature>
<dbReference type="Proteomes" id="UP000053562">
    <property type="component" value="Unassembled WGS sequence"/>
</dbReference>
<feature type="region of interest" description="Disordered" evidence="2">
    <location>
        <begin position="695"/>
        <end position="739"/>
    </location>
</feature>
<feature type="compositionally biased region" description="Polar residues" evidence="2">
    <location>
        <begin position="653"/>
        <end position="670"/>
    </location>
</feature>
<keyword evidence="1" id="KW-0479">Metal-binding</keyword>
<dbReference type="GO" id="GO:0003697">
    <property type="term" value="F:single-stranded DNA binding"/>
    <property type="evidence" value="ECO:0007669"/>
    <property type="project" value="InterPro"/>
</dbReference>
<keyword evidence="1" id="KW-0863">Zinc-finger</keyword>
<feature type="compositionally biased region" description="Low complexity" evidence="2">
    <location>
        <begin position="239"/>
        <end position="254"/>
    </location>
</feature>
<evidence type="ECO:0000259" key="4">
    <source>
        <dbReference type="PROSITE" id="PS50158"/>
    </source>
</evidence>
<gene>
    <name evidence="5" type="ORF">PVIIG_02274</name>
</gene>
<dbReference type="InterPro" id="IPR001841">
    <property type="entry name" value="Znf_RING"/>
</dbReference>
<evidence type="ECO:0008006" key="7">
    <source>
        <dbReference type="Google" id="ProtNLM"/>
    </source>
</evidence>
<dbReference type="EMBL" id="KQ234373">
    <property type="protein sequence ID" value="KMZ78275.1"/>
    <property type="molecule type" value="Genomic_DNA"/>
</dbReference>
<evidence type="ECO:0000256" key="2">
    <source>
        <dbReference type="SAM" id="MobiDB-lite"/>
    </source>
</evidence>
<dbReference type="Gene3D" id="4.10.60.10">
    <property type="entry name" value="Zinc finger, CCHC-type"/>
    <property type="match status" value="1"/>
</dbReference>
<reference evidence="5 6" key="1">
    <citation type="submission" date="2011-08" db="EMBL/GenBank/DDBJ databases">
        <title>The Genome Sequence of Plasmodium vivax India VII.</title>
        <authorList>
            <consortium name="The Broad Institute Genome Sequencing Platform"/>
            <consortium name="The Broad Institute Genome Sequencing Center for Infectious Disease"/>
            <person name="Neafsey D."/>
            <person name="Carlton J."/>
            <person name="Barnwell J."/>
            <person name="Collins W."/>
            <person name="Escalante A."/>
            <person name="Mullikin J."/>
            <person name="Saul A."/>
            <person name="Guigo R."/>
            <person name="Camara F."/>
            <person name="Young S.K."/>
            <person name="Zeng Q."/>
            <person name="Gargeya S."/>
            <person name="Fitzgerald M."/>
            <person name="Haas B."/>
            <person name="Abouelleil A."/>
            <person name="Alvarado L."/>
            <person name="Arachchi H.M."/>
            <person name="Berlin A."/>
            <person name="Brown A."/>
            <person name="Chapman S.B."/>
            <person name="Chen Z."/>
            <person name="Dunbar C."/>
            <person name="Freedman E."/>
            <person name="Gearin G."/>
            <person name="Gellesch M."/>
            <person name="Goldberg J."/>
            <person name="Griggs A."/>
            <person name="Gujja S."/>
            <person name="Heiman D."/>
            <person name="Howarth C."/>
            <person name="Larson L."/>
            <person name="Lui A."/>
            <person name="MacDonald P.J.P."/>
            <person name="Montmayeur A."/>
            <person name="Murphy C."/>
            <person name="Neiman D."/>
            <person name="Pearson M."/>
            <person name="Priest M."/>
            <person name="Roberts A."/>
            <person name="Saif S."/>
            <person name="Shea T."/>
            <person name="Shenoy N."/>
            <person name="Sisk P."/>
            <person name="Stolte C."/>
            <person name="Sykes S."/>
            <person name="Wortman J."/>
            <person name="Nusbaum C."/>
            <person name="Birren B."/>
        </authorList>
    </citation>
    <scope>NUCLEOTIDE SEQUENCE [LARGE SCALE GENOMIC DNA]</scope>
    <source>
        <strain evidence="5 6">India VII</strain>
    </source>
</reference>
<dbReference type="GO" id="GO:0006301">
    <property type="term" value="P:DNA damage tolerance"/>
    <property type="evidence" value="ECO:0007669"/>
    <property type="project" value="InterPro"/>
</dbReference>
<dbReference type="InterPro" id="IPR039577">
    <property type="entry name" value="Rad18"/>
</dbReference>
<feature type="compositionally biased region" description="Low complexity" evidence="2">
    <location>
        <begin position="639"/>
        <end position="652"/>
    </location>
</feature>
<feature type="domain" description="CCHC-type" evidence="4">
    <location>
        <begin position="341"/>
        <end position="354"/>
    </location>
</feature>
<dbReference type="GO" id="GO:0008270">
    <property type="term" value="F:zinc ion binding"/>
    <property type="evidence" value="ECO:0007669"/>
    <property type="project" value="UniProtKB-KW"/>
</dbReference>
<dbReference type="GO" id="GO:0006513">
    <property type="term" value="P:protein monoubiquitination"/>
    <property type="evidence" value="ECO:0007669"/>
    <property type="project" value="InterPro"/>
</dbReference>
<dbReference type="PROSITE" id="PS50158">
    <property type="entry name" value="ZF_CCHC"/>
    <property type="match status" value="1"/>
</dbReference>
<organism evidence="5 6">
    <name type="scientific">Plasmodium vivax India VII</name>
    <dbReference type="NCBI Taxonomy" id="1077284"/>
    <lineage>
        <taxon>Eukaryota</taxon>
        <taxon>Sar</taxon>
        <taxon>Alveolata</taxon>
        <taxon>Apicomplexa</taxon>
        <taxon>Aconoidasida</taxon>
        <taxon>Haemosporida</taxon>
        <taxon>Plasmodiidae</taxon>
        <taxon>Plasmodium</taxon>
        <taxon>Plasmodium (Plasmodium)</taxon>
    </lineage>
</organism>
<feature type="compositionally biased region" description="Low complexity" evidence="2">
    <location>
        <begin position="671"/>
        <end position="681"/>
    </location>
</feature>
<name>A0A0J9S5W7_PLAVI</name>
<feature type="region of interest" description="Disordered" evidence="2">
    <location>
        <begin position="236"/>
        <end position="278"/>
    </location>
</feature>
<feature type="compositionally biased region" description="Low complexity" evidence="2">
    <location>
        <begin position="718"/>
        <end position="729"/>
    </location>
</feature>
<feature type="region of interest" description="Disordered" evidence="2">
    <location>
        <begin position="432"/>
        <end position="482"/>
    </location>
</feature>
<dbReference type="GO" id="GO:0061630">
    <property type="term" value="F:ubiquitin protein ligase activity"/>
    <property type="evidence" value="ECO:0007669"/>
    <property type="project" value="InterPro"/>
</dbReference>
<feature type="domain" description="RING-type" evidence="3">
    <location>
        <begin position="494"/>
        <end position="557"/>
    </location>
</feature>
<feature type="region of interest" description="Disordered" evidence="2">
    <location>
        <begin position="639"/>
        <end position="681"/>
    </location>
</feature>
<dbReference type="SUPFAM" id="SSF57850">
    <property type="entry name" value="RING/U-box"/>
    <property type="match status" value="1"/>
</dbReference>
<feature type="compositionally biased region" description="Low complexity" evidence="2">
    <location>
        <begin position="446"/>
        <end position="465"/>
    </location>
</feature>
<protein>
    <recommendedName>
        <fullName evidence="7">CCHC-type domain-containing protein</fullName>
    </recommendedName>
</protein>
<feature type="region of interest" description="Disordered" evidence="2">
    <location>
        <begin position="302"/>
        <end position="330"/>
    </location>
</feature>
<dbReference type="Gene3D" id="3.30.40.10">
    <property type="entry name" value="Zinc/RING finger domain, C3HC4 (zinc finger)"/>
    <property type="match status" value="1"/>
</dbReference>
<feature type="compositionally biased region" description="Polar residues" evidence="2">
    <location>
        <begin position="255"/>
        <end position="269"/>
    </location>
</feature>
<dbReference type="PANTHER" id="PTHR14134">
    <property type="entry name" value="E3 UBIQUITIN-PROTEIN LIGASE RAD18"/>
    <property type="match status" value="1"/>
</dbReference>
<evidence type="ECO:0000313" key="5">
    <source>
        <dbReference type="EMBL" id="KMZ78275.1"/>
    </source>
</evidence>
<dbReference type="AlphaFoldDB" id="A0A0J9S5W7"/>
<dbReference type="PROSITE" id="PS50089">
    <property type="entry name" value="ZF_RING_2"/>
    <property type="match status" value="1"/>
</dbReference>
<evidence type="ECO:0000313" key="6">
    <source>
        <dbReference type="Proteomes" id="UP000053562"/>
    </source>
</evidence>
<evidence type="ECO:0000259" key="3">
    <source>
        <dbReference type="PROSITE" id="PS50089"/>
    </source>
</evidence>
<dbReference type="InterPro" id="IPR013083">
    <property type="entry name" value="Znf_RING/FYVE/PHD"/>
</dbReference>
<dbReference type="PANTHER" id="PTHR14134:SF3">
    <property type="entry name" value="RING-CH-TYPE DOMAIN-CONTAINING PROTEIN"/>
    <property type="match status" value="1"/>
</dbReference>
<proteinExistence type="predicted"/>
<feature type="region of interest" description="Disordered" evidence="2">
    <location>
        <begin position="587"/>
        <end position="622"/>
    </location>
</feature>
<feature type="compositionally biased region" description="Polar residues" evidence="2">
    <location>
        <begin position="466"/>
        <end position="479"/>
    </location>
</feature>
<accession>A0A0J9S5W7</accession>
<evidence type="ECO:0000256" key="1">
    <source>
        <dbReference type="PROSITE-ProRule" id="PRU00047"/>
    </source>
</evidence>
<dbReference type="InterPro" id="IPR001878">
    <property type="entry name" value="Znf_CCHC"/>
</dbReference>
<dbReference type="OrthoDB" id="106784at2759"/>
<sequence length="792" mass="86983">MIDTFIYWNFRGSKGNANVLRISLPCSYNTIKKKILEVTNLNLQNSLDILLYHNNRVLSEYESIQNEMLVEIQRSNIDVVKELLLKSNHAYLERNKSVQDNRRGAPPLSGGRQSGEGHDRVSGSTTVGSAYDGGHHRGVGTHEGKPNSLELNRAPKMSRTANYPYSGKQPWNVYNRNAASMKESNEDDEDMKIQEVMEKNNPYYQRSDFAKSRMLNYYKRDRNGVSQFYGNNKYKKVASPSSSSGATSAYGTSPISKSLNTYNSASSTPRGGEQHFQNGGAAGAYGKYYKMRGASQTGGYPSAMTHGSYANSRSQQKVKDGHNHVSSQDTSTKYVSPDYICHMCGKKGHSIKNCTMSSFNNNKKIKVPTGIPTNFLTKIKAEDINKYDQIYILKDGSYGVLKDVEDVSGSAYLYRSVDDKINIYLGVNNDSRNADVDGDRGGDGRGNPSGANPSGANPSAANPSGNVSSMYHTGNNGSGYPNEEGDKISNLYKCLLCKKLYSSPTTLPCCGETYCKGCLYKYNRKRKNDYSSSQLASSGYQHNGDGRSQMMKCPNCQKLINSDALIINTNIKNVIDTIIRNQKVGNANKDEEEAGGGKWRRGEDDSHVYGPTNGTASGLDKQNKWAAITPNGGVTLPVSATTSNGAATTTSTIGMSPISSDKNKGSTNKATNVVTNNSESSSSIAALNGKLYQRQPLPNGSFPLGSDPPSSNSRTTEEQNSVNSSSVCNENEDEFQDNGFNPLINLPINLLEMKRQHDFAATYIAKYRMRRKLKRKRPIDLGMLLTSKRRVC</sequence>
<feature type="compositionally biased region" description="Basic and acidic residues" evidence="2">
    <location>
        <begin position="432"/>
        <end position="443"/>
    </location>
</feature>
<keyword evidence="1" id="KW-0862">Zinc</keyword>